<dbReference type="InterPro" id="IPR036409">
    <property type="entry name" value="Aldolase_II/adducin_N_sf"/>
</dbReference>
<dbReference type="EMBL" id="JAPDSH010000001">
    <property type="protein sequence ID" value="MDF0478928.1"/>
    <property type="molecule type" value="Genomic_DNA"/>
</dbReference>
<dbReference type="PANTHER" id="PTHR22789:SF0">
    <property type="entry name" value="3-OXO-TETRONATE 4-PHOSPHATE DECARBOXYLASE-RELATED"/>
    <property type="match status" value="1"/>
</dbReference>
<proteinExistence type="predicted"/>
<dbReference type="Proteomes" id="UP001147148">
    <property type="component" value="Unassembled WGS sequence"/>
</dbReference>
<dbReference type="EC" id="4.1.2.17" evidence="4"/>
<organism evidence="4 5">
    <name type="scientific">Vagococcus proximus</name>
    <dbReference type="NCBI Taxonomy" id="2991417"/>
    <lineage>
        <taxon>Bacteria</taxon>
        <taxon>Bacillati</taxon>
        <taxon>Bacillota</taxon>
        <taxon>Bacilli</taxon>
        <taxon>Lactobacillales</taxon>
        <taxon>Enterococcaceae</taxon>
        <taxon>Vagococcus</taxon>
    </lineage>
</organism>
<evidence type="ECO:0000313" key="4">
    <source>
        <dbReference type="EMBL" id="MDF0478928.1"/>
    </source>
</evidence>
<dbReference type="NCBIfam" id="NF005302">
    <property type="entry name" value="PRK06833.1"/>
    <property type="match status" value="1"/>
</dbReference>
<feature type="domain" description="Class II aldolase/adducin N-terminal" evidence="3">
    <location>
        <begin position="8"/>
        <end position="184"/>
    </location>
</feature>
<evidence type="ECO:0000256" key="1">
    <source>
        <dbReference type="ARBA" id="ARBA00022723"/>
    </source>
</evidence>
<evidence type="ECO:0000259" key="3">
    <source>
        <dbReference type="SMART" id="SM01007"/>
    </source>
</evidence>
<dbReference type="PANTHER" id="PTHR22789">
    <property type="entry name" value="FUCULOSE PHOSPHATE ALDOLASE"/>
    <property type="match status" value="1"/>
</dbReference>
<dbReference type="Gene3D" id="3.40.225.10">
    <property type="entry name" value="Class II aldolase/adducin N-terminal domain"/>
    <property type="match status" value="1"/>
</dbReference>
<protein>
    <submittedName>
        <fullName evidence="4">L-fuculose-phosphate aldolase</fullName>
        <ecNumber evidence="4">4.1.2.17</ecNumber>
    </submittedName>
</protein>
<gene>
    <name evidence="4" type="ORF">OL233_01395</name>
</gene>
<accession>A0ABT5WYU7</accession>
<reference evidence="4" key="1">
    <citation type="submission" date="2022-10" db="EMBL/GenBank/DDBJ databases">
        <title>Vagococcus sp. isolated from poultry meat.</title>
        <authorList>
            <person name="Johansson P."/>
            <person name="Bjorkroth J."/>
        </authorList>
    </citation>
    <scope>NUCLEOTIDE SEQUENCE</scope>
    <source>
        <strain evidence="4">PNs007</strain>
    </source>
</reference>
<dbReference type="Pfam" id="PF00596">
    <property type="entry name" value="Aldolase_II"/>
    <property type="match status" value="1"/>
</dbReference>
<keyword evidence="2 4" id="KW-0456">Lyase</keyword>
<sequence length="217" mass="24505">MLMEKERHLLVEFGNKLITDGYTLGTGGNLSICDRENNYLAITPSGIPFHEIKPEDIVIIDYEGTIVEGDKKPSSEWVMHKLFYERRTDINSVIHGHTIYSTVLAELRWDLPATHYMIAVAGDDVKCAEYATYGTPELAENAFKAMENRKAVLLANHGILVGGDDILNAYNVLEEVEYCANIYYRAKSIGEPVVLPKEEMTLMADKFQSYGQQHLEQ</sequence>
<dbReference type="InterPro" id="IPR050197">
    <property type="entry name" value="Aldolase_class_II_sugar_metab"/>
</dbReference>
<comment type="caution">
    <text evidence="4">The sequence shown here is derived from an EMBL/GenBank/DDBJ whole genome shotgun (WGS) entry which is preliminary data.</text>
</comment>
<evidence type="ECO:0000313" key="5">
    <source>
        <dbReference type="Proteomes" id="UP001147148"/>
    </source>
</evidence>
<keyword evidence="5" id="KW-1185">Reference proteome</keyword>
<name>A0ABT5WYU7_9ENTE</name>
<dbReference type="InterPro" id="IPR001303">
    <property type="entry name" value="Aldolase_II/adducin_N"/>
</dbReference>
<dbReference type="GO" id="GO:0008738">
    <property type="term" value="F:L-fuculose-phosphate aldolase activity"/>
    <property type="evidence" value="ECO:0007669"/>
    <property type="project" value="UniProtKB-EC"/>
</dbReference>
<dbReference type="SUPFAM" id="SSF53639">
    <property type="entry name" value="AraD/HMP-PK domain-like"/>
    <property type="match status" value="1"/>
</dbReference>
<dbReference type="SMART" id="SM01007">
    <property type="entry name" value="Aldolase_II"/>
    <property type="match status" value="1"/>
</dbReference>
<keyword evidence="1" id="KW-0479">Metal-binding</keyword>
<evidence type="ECO:0000256" key="2">
    <source>
        <dbReference type="ARBA" id="ARBA00023239"/>
    </source>
</evidence>